<evidence type="ECO:0000313" key="3">
    <source>
        <dbReference type="Proteomes" id="UP001209257"/>
    </source>
</evidence>
<name>A0ABT2VQ69_9ALTE</name>
<feature type="domain" description="N-acetyltransferase" evidence="1">
    <location>
        <begin position="1"/>
        <end position="141"/>
    </location>
</feature>
<organism evidence="2 3">
    <name type="scientific">Alteromonas salexigens</name>
    <dbReference type="NCBI Taxonomy" id="2982530"/>
    <lineage>
        <taxon>Bacteria</taxon>
        <taxon>Pseudomonadati</taxon>
        <taxon>Pseudomonadota</taxon>
        <taxon>Gammaproteobacteria</taxon>
        <taxon>Alteromonadales</taxon>
        <taxon>Alteromonadaceae</taxon>
        <taxon>Alteromonas/Salinimonas group</taxon>
        <taxon>Alteromonas</taxon>
    </lineage>
</organism>
<protein>
    <submittedName>
        <fullName evidence="2">GNAT family N-acetyltransferase</fullName>
        <ecNumber evidence="2">2.3.1.-</ecNumber>
    </submittedName>
</protein>
<dbReference type="RefSeq" id="WP_262993069.1">
    <property type="nucleotide sequence ID" value="NZ_JAOTJC010000006.1"/>
</dbReference>
<dbReference type="Proteomes" id="UP001209257">
    <property type="component" value="Unassembled WGS sequence"/>
</dbReference>
<evidence type="ECO:0000313" key="2">
    <source>
        <dbReference type="EMBL" id="MCU7554396.1"/>
    </source>
</evidence>
<gene>
    <name evidence="2" type="ORF">OCL06_07280</name>
</gene>
<dbReference type="PROSITE" id="PS51186">
    <property type="entry name" value="GNAT"/>
    <property type="match status" value="1"/>
</dbReference>
<dbReference type="InterPro" id="IPR016181">
    <property type="entry name" value="Acyl_CoA_acyltransferase"/>
</dbReference>
<proteinExistence type="predicted"/>
<keyword evidence="3" id="KW-1185">Reference proteome</keyword>
<dbReference type="GO" id="GO:0016746">
    <property type="term" value="F:acyltransferase activity"/>
    <property type="evidence" value="ECO:0007669"/>
    <property type="project" value="UniProtKB-KW"/>
</dbReference>
<dbReference type="Pfam" id="PF13673">
    <property type="entry name" value="Acetyltransf_10"/>
    <property type="match status" value="1"/>
</dbReference>
<evidence type="ECO:0000259" key="1">
    <source>
        <dbReference type="PROSITE" id="PS51186"/>
    </source>
</evidence>
<keyword evidence="2" id="KW-0012">Acyltransferase</keyword>
<comment type="caution">
    <text evidence="2">The sequence shown here is derived from an EMBL/GenBank/DDBJ whole genome shotgun (WGS) entry which is preliminary data.</text>
</comment>
<dbReference type="SUPFAM" id="SSF55729">
    <property type="entry name" value="Acyl-CoA N-acyltransferases (Nat)"/>
    <property type="match status" value="1"/>
</dbReference>
<sequence length="152" mass="17516">MTFRVENVDWLRGKDRLAKLREHVFVLEWRLPREAEFDEHDATAFHILIVDNEDNPIATGRLTQSGEIGRIAVKRKFRTLPVYRQLFTALVTLAKQHNVPLVHVSCDLDSVNYHQKLGFTPNGPVFMEAGIPRQKMACSVNQFTLPDVTHMH</sequence>
<dbReference type="EMBL" id="JAOTJC010000006">
    <property type="protein sequence ID" value="MCU7554396.1"/>
    <property type="molecule type" value="Genomic_DNA"/>
</dbReference>
<dbReference type="InterPro" id="IPR000182">
    <property type="entry name" value="GNAT_dom"/>
</dbReference>
<dbReference type="Gene3D" id="3.40.630.30">
    <property type="match status" value="1"/>
</dbReference>
<accession>A0ABT2VQ69</accession>
<keyword evidence="2" id="KW-0808">Transferase</keyword>
<dbReference type="EC" id="2.3.1.-" evidence="2"/>
<reference evidence="3" key="1">
    <citation type="submission" date="2023-07" db="EMBL/GenBank/DDBJ databases">
        <title>Study on multiphase classification of strain Alteromonas salexigens isolated from the Yellow Sea.</title>
        <authorList>
            <person name="Sun L."/>
        </authorList>
    </citation>
    <scope>NUCLEOTIDE SEQUENCE [LARGE SCALE GENOMIC DNA]</scope>
    <source>
        <strain evidence="3">ASW11-19</strain>
    </source>
</reference>